<evidence type="ECO:0000259" key="2">
    <source>
        <dbReference type="Pfam" id="PF04784"/>
    </source>
</evidence>
<keyword evidence="1" id="KW-0732">Signal</keyword>
<accession>A0A371RKV6</accession>
<dbReference type="PROSITE" id="PS51257">
    <property type="entry name" value="PROKAR_LIPOPROTEIN"/>
    <property type="match status" value="1"/>
</dbReference>
<organism evidence="3 4">
    <name type="scientific">Parvularcula marina</name>
    <dbReference type="NCBI Taxonomy" id="2292771"/>
    <lineage>
        <taxon>Bacteria</taxon>
        <taxon>Pseudomonadati</taxon>
        <taxon>Pseudomonadota</taxon>
        <taxon>Alphaproteobacteria</taxon>
        <taxon>Parvularculales</taxon>
        <taxon>Parvularculaceae</taxon>
        <taxon>Parvularcula</taxon>
    </lineage>
</organism>
<protein>
    <submittedName>
        <fullName evidence="3">DUF547 domain-containing protein</fullName>
    </submittedName>
</protein>
<dbReference type="InParanoid" id="A0A371RKV6"/>
<dbReference type="RefSeq" id="WP_116392735.1">
    <property type="nucleotide sequence ID" value="NZ_QUQO01000001.1"/>
</dbReference>
<gene>
    <name evidence="3" type="ORF">DX908_13000</name>
</gene>
<proteinExistence type="predicted"/>
<dbReference type="EMBL" id="QUQO01000001">
    <property type="protein sequence ID" value="RFB06102.1"/>
    <property type="molecule type" value="Genomic_DNA"/>
</dbReference>
<dbReference type="InterPro" id="IPR006869">
    <property type="entry name" value="DUF547"/>
</dbReference>
<keyword evidence="4" id="KW-1185">Reference proteome</keyword>
<name>A0A371RKV6_9PROT</name>
<feature type="signal peptide" evidence="1">
    <location>
        <begin position="1"/>
        <end position="23"/>
    </location>
</feature>
<dbReference type="AlphaFoldDB" id="A0A371RKV6"/>
<sequence>MFDFRSPALRGVSLLAIAAAALAACETTSSGDTAATAEVDVAPDSVGDGGASESFYPLTLGEAGVFAAFEPAPNGRTTNIDYEVISEALEIIVFDTGPSTRIRARDRQGTRAGSRIVKGHNSPYRLEGNKIFLSQFDDESGNSFREYAENLVDIGNKIDITTLPRNEQLAYWFNLHNMWVIAILADEYPVRYPERIKIDGALFHDAKIMNISGVDLSLSDIRTNIVYRYWDDPRVMYGFFHGDLGSPSIDDEAYTSENINRILDRNAREFVNALRGVQRGRSKVYISKLYYEARAGLFPNWPVDLLAHLENFADEEVSMILLENGANFEAMKYPNRTADMVGGDPSPDINAGPSGSSTPPQLVEMVQEVREKYVELRRQGRIGGARVIIIDEPTEDQGPPPDETID</sequence>
<feature type="domain" description="DUF547" evidence="2">
    <location>
        <begin position="161"/>
        <end position="271"/>
    </location>
</feature>
<evidence type="ECO:0000313" key="4">
    <source>
        <dbReference type="Proteomes" id="UP000264589"/>
    </source>
</evidence>
<dbReference type="Proteomes" id="UP000264589">
    <property type="component" value="Unassembled WGS sequence"/>
</dbReference>
<evidence type="ECO:0000313" key="3">
    <source>
        <dbReference type="EMBL" id="RFB06102.1"/>
    </source>
</evidence>
<dbReference type="OrthoDB" id="526867at2"/>
<evidence type="ECO:0000256" key="1">
    <source>
        <dbReference type="SAM" id="SignalP"/>
    </source>
</evidence>
<comment type="caution">
    <text evidence="3">The sequence shown here is derived from an EMBL/GenBank/DDBJ whole genome shotgun (WGS) entry which is preliminary data.</text>
</comment>
<dbReference type="Pfam" id="PF04784">
    <property type="entry name" value="DUF547"/>
    <property type="match status" value="1"/>
</dbReference>
<feature type="chain" id="PRO_5016770675" evidence="1">
    <location>
        <begin position="24"/>
        <end position="406"/>
    </location>
</feature>
<reference evidence="3 4" key="1">
    <citation type="submission" date="2018-08" db="EMBL/GenBank/DDBJ databases">
        <title>Parvularcula sp. SM1705, isolated from surface water of the South Sea China.</title>
        <authorList>
            <person name="Sun L."/>
        </authorList>
    </citation>
    <scope>NUCLEOTIDE SEQUENCE [LARGE SCALE GENOMIC DNA]</scope>
    <source>
        <strain evidence="3 4">SM1705</strain>
    </source>
</reference>